<keyword evidence="2" id="KW-1185">Reference proteome</keyword>
<dbReference type="Proteomes" id="UP000828941">
    <property type="component" value="Chromosome 4"/>
</dbReference>
<protein>
    <submittedName>
        <fullName evidence="1">Uncharacterized protein</fullName>
    </submittedName>
</protein>
<dbReference type="EMBL" id="CM039429">
    <property type="protein sequence ID" value="KAI4350076.1"/>
    <property type="molecule type" value="Genomic_DNA"/>
</dbReference>
<sequence length="381" mass="42057">MSLLSSSSSPFQLLEINLISAQQLAPVAKGIRAYAVAWLHPDRKLSTRLDQNGDVDPTWNEKFLFRVDDEFLNAQNSLLMVEIYASAWLKDILIGTVAVNVNNVLPPSARSTNRKPKSHYITLQVRRPSGRPQGILNIGVSLLDSSMRSMPLCSELSASAVGYEDHMTVDKQKNHPNYHEDENEMNHKNLPKDSKLVILQRSQSEKGEFEFYPMKPEAASTCNSSVVNGASQVGVPQKGIVNANGSLCSDVGPSPSVVAAAIAKGIYPISYPVPQPNRTGGSVIYEWSENNSTERMKTRLERWRTELPPVYDHLTKSTPKRVGQTPRRRRSRSGLFSCFGTAYGCEFAITCGGGNQKKKHNGGSKAHLTASELTYDESSYL</sequence>
<evidence type="ECO:0000313" key="2">
    <source>
        <dbReference type="Proteomes" id="UP000828941"/>
    </source>
</evidence>
<comment type="caution">
    <text evidence="1">The sequence shown here is derived from an EMBL/GenBank/DDBJ whole genome shotgun (WGS) entry which is preliminary data.</text>
</comment>
<reference evidence="1 2" key="1">
    <citation type="journal article" date="2022" name="DNA Res.">
        <title>Chromosomal-level genome assembly of the orchid tree Bauhinia variegata (Leguminosae; Cercidoideae) supports the allotetraploid origin hypothesis of Bauhinia.</title>
        <authorList>
            <person name="Zhong Y."/>
            <person name="Chen Y."/>
            <person name="Zheng D."/>
            <person name="Pang J."/>
            <person name="Liu Y."/>
            <person name="Luo S."/>
            <person name="Meng S."/>
            <person name="Qian L."/>
            <person name="Wei D."/>
            <person name="Dai S."/>
            <person name="Zhou R."/>
        </authorList>
    </citation>
    <scope>NUCLEOTIDE SEQUENCE [LARGE SCALE GENOMIC DNA]</scope>
    <source>
        <strain evidence="1">BV-YZ2020</strain>
    </source>
</reference>
<gene>
    <name evidence="1" type="ORF">L6164_010599</name>
</gene>
<evidence type="ECO:0000313" key="1">
    <source>
        <dbReference type="EMBL" id="KAI4350076.1"/>
    </source>
</evidence>
<name>A0ACB9PNS4_BAUVA</name>
<proteinExistence type="predicted"/>
<accession>A0ACB9PNS4</accession>
<organism evidence="1 2">
    <name type="scientific">Bauhinia variegata</name>
    <name type="common">Purple orchid tree</name>
    <name type="synonym">Phanera variegata</name>
    <dbReference type="NCBI Taxonomy" id="167791"/>
    <lineage>
        <taxon>Eukaryota</taxon>
        <taxon>Viridiplantae</taxon>
        <taxon>Streptophyta</taxon>
        <taxon>Embryophyta</taxon>
        <taxon>Tracheophyta</taxon>
        <taxon>Spermatophyta</taxon>
        <taxon>Magnoliopsida</taxon>
        <taxon>eudicotyledons</taxon>
        <taxon>Gunneridae</taxon>
        <taxon>Pentapetalae</taxon>
        <taxon>rosids</taxon>
        <taxon>fabids</taxon>
        <taxon>Fabales</taxon>
        <taxon>Fabaceae</taxon>
        <taxon>Cercidoideae</taxon>
        <taxon>Cercideae</taxon>
        <taxon>Bauhiniinae</taxon>
        <taxon>Bauhinia</taxon>
    </lineage>
</organism>